<feature type="domain" description="MacB-like periplasmic core" evidence="9">
    <location>
        <begin position="18"/>
        <end position="206"/>
    </location>
</feature>
<evidence type="ECO:0000259" key="9">
    <source>
        <dbReference type="Pfam" id="PF12704"/>
    </source>
</evidence>
<dbReference type="Pfam" id="PF12704">
    <property type="entry name" value="MacB_PCD"/>
    <property type="match status" value="1"/>
</dbReference>
<feature type="compositionally biased region" description="Polar residues" evidence="6">
    <location>
        <begin position="215"/>
        <end position="226"/>
    </location>
</feature>
<gene>
    <name evidence="10" type="ORF">GCM10011357_19340</name>
</gene>
<keyword evidence="2" id="KW-1003">Cell membrane</keyword>
<proteinExistence type="predicted"/>
<dbReference type="PANTHER" id="PTHR43738:SF2">
    <property type="entry name" value="ABC TRANSPORTER PERMEASE"/>
    <property type="match status" value="1"/>
</dbReference>
<reference evidence="11" key="1">
    <citation type="journal article" date="2019" name="Int. J. Syst. Evol. Microbiol.">
        <title>The Global Catalogue of Microorganisms (GCM) 10K type strain sequencing project: providing services to taxonomists for standard genome sequencing and annotation.</title>
        <authorList>
            <consortium name="The Broad Institute Genomics Platform"/>
            <consortium name="The Broad Institute Genome Sequencing Center for Infectious Disease"/>
            <person name="Wu L."/>
            <person name="Ma J."/>
        </authorList>
    </citation>
    <scope>NUCLEOTIDE SEQUENCE [LARGE SCALE GENOMIC DNA]</scope>
    <source>
        <strain evidence="11">CGMCC 1.12923</strain>
    </source>
</reference>
<evidence type="ECO:0000313" key="11">
    <source>
        <dbReference type="Proteomes" id="UP000614272"/>
    </source>
</evidence>
<evidence type="ECO:0000256" key="4">
    <source>
        <dbReference type="ARBA" id="ARBA00022989"/>
    </source>
</evidence>
<feature type="compositionally biased region" description="Basic and acidic residues" evidence="6">
    <location>
        <begin position="227"/>
        <end position="261"/>
    </location>
</feature>
<feature type="domain" description="ABC3 transporter permease C-terminal" evidence="8">
    <location>
        <begin position="324"/>
        <end position="439"/>
    </location>
</feature>
<keyword evidence="3 7" id="KW-0812">Transmembrane</keyword>
<feature type="region of interest" description="Disordered" evidence="6">
    <location>
        <begin position="211"/>
        <end position="261"/>
    </location>
</feature>
<keyword evidence="5 7" id="KW-0472">Membrane</keyword>
<sequence>MLISLARASLWNRKLTVILTVLSIAVSTFIVLGVDHLKNEMKSSFSRTVSGVDLIVGARTGPTNLLLYSVFRIGNPTNNISWQSYQQLSQSPEVAWTVPISLGDSHKGYRVLGTTAAYFEHFKYGQSQSLVLKEGQLFEGALQAVVGAEVADRLGYQVGSEVVISHGTGDVSFTHHDAHPFRVTGILAPTGTPVDQTVHVSLSSIEVIHEKPQRTALSRPQKSLQSEQEHKHDHSSADTDHQHPKEESGSHQHSDNQSEHRVDENLIPDSVSAMLVGLKSRIGVLTFQRKVNQYQQEALLGIIPGVALSQLWQMMGMAERALALIALLVLVASMLGMTTMLLASMREREREIAVLRAIGAHASFVLLIIELEAVLIALAGAVLGYLLLTGVLAGLGEWITSEYGLFIGVVPLSLSTLGYLALIVSLAGVLALFPAWLSYRRALARGLSVRM</sequence>
<dbReference type="RefSeq" id="WP_099034143.1">
    <property type="nucleotide sequence ID" value="NZ_BMGJ01000006.1"/>
</dbReference>
<dbReference type="InterPro" id="IPR051125">
    <property type="entry name" value="ABC-4/HrtB_transporter"/>
</dbReference>
<evidence type="ECO:0000256" key="5">
    <source>
        <dbReference type="ARBA" id="ARBA00023136"/>
    </source>
</evidence>
<feature type="transmembrane region" description="Helical" evidence="7">
    <location>
        <begin position="416"/>
        <end position="437"/>
    </location>
</feature>
<evidence type="ECO:0000256" key="7">
    <source>
        <dbReference type="SAM" id="Phobius"/>
    </source>
</evidence>
<keyword evidence="11" id="KW-1185">Reference proteome</keyword>
<evidence type="ECO:0000256" key="2">
    <source>
        <dbReference type="ARBA" id="ARBA00022475"/>
    </source>
</evidence>
<comment type="subcellular location">
    <subcellularLocation>
        <location evidence="1">Cell membrane</location>
        <topology evidence="1">Multi-pass membrane protein</topology>
    </subcellularLocation>
</comment>
<accession>A0ABQ1RAP6</accession>
<dbReference type="EMBL" id="BMGJ01000006">
    <property type="protein sequence ID" value="GGD64091.1"/>
    <property type="molecule type" value="Genomic_DNA"/>
</dbReference>
<evidence type="ECO:0000256" key="1">
    <source>
        <dbReference type="ARBA" id="ARBA00004651"/>
    </source>
</evidence>
<organism evidence="10 11">
    <name type="scientific">Lacimicrobium alkaliphilum</name>
    <dbReference type="NCBI Taxonomy" id="1526571"/>
    <lineage>
        <taxon>Bacteria</taxon>
        <taxon>Pseudomonadati</taxon>
        <taxon>Pseudomonadota</taxon>
        <taxon>Gammaproteobacteria</taxon>
        <taxon>Alteromonadales</taxon>
        <taxon>Alteromonadaceae</taxon>
        <taxon>Lacimicrobium</taxon>
    </lineage>
</organism>
<keyword evidence="4 7" id="KW-1133">Transmembrane helix</keyword>
<feature type="transmembrane region" description="Helical" evidence="7">
    <location>
        <begin position="15"/>
        <end position="34"/>
    </location>
</feature>
<name>A0ABQ1RAP6_9ALTE</name>
<dbReference type="Proteomes" id="UP000614272">
    <property type="component" value="Unassembled WGS sequence"/>
</dbReference>
<evidence type="ECO:0000256" key="3">
    <source>
        <dbReference type="ARBA" id="ARBA00022692"/>
    </source>
</evidence>
<evidence type="ECO:0000259" key="8">
    <source>
        <dbReference type="Pfam" id="PF02687"/>
    </source>
</evidence>
<dbReference type="InterPro" id="IPR003838">
    <property type="entry name" value="ABC3_permease_C"/>
</dbReference>
<protein>
    <submittedName>
        <fullName evidence="10">Peptide ABC transporter permease</fullName>
    </submittedName>
</protein>
<feature type="transmembrane region" description="Helical" evidence="7">
    <location>
        <begin position="321"/>
        <end position="343"/>
    </location>
</feature>
<evidence type="ECO:0000313" key="10">
    <source>
        <dbReference type="EMBL" id="GGD64091.1"/>
    </source>
</evidence>
<dbReference type="Pfam" id="PF02687">
    <property type="entry name" value="FtsX"/>
    <property type="match status" value="1"/>
</dbReference>
<feature type="transmembrane region" description="Helical" evidence="7">
    <location>
        <begin position="364"/>
        <end position="396"/>
    </location>
</feature>
<evidence type="ECO:0000256" key="6">
    <source>
        <dbReference type="SAM" id="MobiDB-lite"/>
    </source>
</evidence>
<dbReference type="InterPro" id="IPR025857">
    <property type="entry name" value="MacB_PCD"/>
</dbReference>
<dbReference type="PANTHER" id="PTHR43738">
    <property type="entry name" value="ABC TRANSPORTER, MEMBRANE PROTEIN"/>
    <property type="match status" value="1"/>
</dbReference>
<comment type="caution">
    <text evidence="10">The sequence shown here is derived from an EMBL/GenBank/DDBJ whole genome shotgun (WGS) entry which is preliminary data.</text>
</comment>